<accession>A0AAE4I5B5</accession>
<protein>
    <submittedName>
        <fullName evidence="1">Uncharacterized protein</fullName>
    </submittedName>
</protein>
<comment type="caution">
    <text evidence="1">The sequence shown here is derived from an EMBL/GenBank/DDBJ whole genome shotgun (WGS) entry which is preliminary data.</text>
</comment>
<evidence type="ECO:0000313" key="2">
    <source>
        <dbReference type="Proteomes" id="UP001180842"/>
    </source>
</evidence>
<reference evidence="1" key="1">
    <citation type="submission" date="2023-03" db="EMBL/GenBank/DDBJ databases">
        <authorList>
            <person name="Shen W."/>
            <person name="Cai J."/>
        </authorList>
    </citation>
    <scope>NUCLEOTIDE SEQUENCE</scope>
    <source>
        <strain evidence="1">P69-2</strain>
    </source>
</reference>
<name>A0AAE4I5B5_9ENTE</name>
<dbReference type="EMBL" id="JARQAI010000034">
    <property type="protein sequence ID" value="MDT2738194.1"/>
    <property type="molecule type" value="Genomic_DNA"/>
</dbReference>
<proteinExistence type="predicted"/>
<organism evidence="1 2">
    <name type="scientific">Enterococcus pseudoavium</name>
    <dbReference type="NCBI Taxonomy" id="44007"/>
    <lineage>
        <taxon>Bacteria</taxon>
        <taxon>Bacillati</taxon>
        <taxon>Bacillota</taxon>
        <taxon>Bacilli</taxon>
        <taxon>Lactobacillales</taxon>
        <taxon>Enterococcaceae</taxon>
        <taxon>Enterococcus</taxon>
    </lineage>
</organism>
<gene>
    <name evidence="1" type="ORF">P7H00_13875</name>
</gene>
<evidence type="ECO:0000313" key="1">
    <source>
        <dbReference type="EMBL" id="MDT2738194.1"/>
    </source>
</evidence>
<sequence>MVKRTKKTFTDYNQYKDRPFGLKWATAYAMDGVTRFLTSALARNRNAI</sequence>
<dbReference type="Proteomes" id="UP001180842">
    <property type="component" value="Unassembled WGS sequence"/>
</dbReference>
<dbReference type="RefSeq" id="WP_170924120.1">
    <property type="nucleotide sequence ID" value="NZ_JARQAI010000034.1"/>
</dbReference>
<dbReference type="AlphaFoldDB" id="A0AAE4I5B5"/>